<dbReference type="GO" id="GO:0016491">
    <property type="term" value="F:oxidoreductase activity"/>
    <property type="evidence" value="ECO:0007669"/>
    <property type="project" value="InterPro"/>
</dbReference>
<dbReference type="SUPFAM" id="SSF52833">
    <property type="entry name" value="Thioredoxin-like"/>
    <property type="match status" value="1"/>
</dbReference>
<dbReference type="HOGENOM" id="CLU_069253_2_1_7"/>
<dbReference type="KEGG" id="dat:HRM2_42810"/>
<dbReference type="PANTHER" id="PTHR13887">
    <property type="entry name" value="GLUTATHIONE S-TRANSFERASE KAPPA"/>
    <property type="match status" value="1"/>
</dbReference>
<evidence type="ECO:0000313" key="3">
    <source>
        <dbReference type="Proteomes" id="UP000000442"/>
    </source>
</evidence>
<name>C0QDR6_DESAH</name>
<keyword evidence="3" id="KW-1185">Reference proteome</keyword>
<dbReference type="Gene3D" id="3.40.30.10">
    <property type="entry name" value="Glutaredoxin"/>
    <property type="match status" value="1"/>
</dbReference>
<dbReference type="EMBL" id="CP001087">
    <property type="protein sequence ID" value="ACN17337.1"/>
    <property type="molecule type" value="Genomic_DNA"/>
</dbReference>
<dbReference type="PANTHER" id="PTHR13887:SF41">
    <property type="entry name" value="THIOREDOXIN SUPERFAMILY PROTEIN"/>
    <property type="match status" value="1"/>
</dbReference>
<reference evidence="2 3" key="1">
    <citation type="journal article" date="2009" name="Environ. Microbiol.">
        <title>Genome sequence of Desulfobacterium autotrophicum HRM2, a marine sulfate reducer oxidizing organic carbon completely to carbon dioxide.</title>
        <authorList>
            <person name="Strittmatter A.W."/>
            <person name="Liesegang H."/>
            <person name="Rabus R."/>
            <person name="Decker I."/>
            <person name="Amann J."/>
            <person name="Andres S."/>
            <person name="Henne A."/>
            <person name="Fricke W.F."/>
            <person name="Martinez-Arias R."/>
            <person name="Bartels D."/>
            <person name="Goesmann A."/>
            <person name="Krause L."/>
            <person name="Puehler A."/>
            <person name="Klenk H.P."/>
            <person name="Richter M."/>
            <person name="Schuler M."/>
            <person name="Gloeckner F.O."/>
            <person name="Meyerdierks A."/>
            <person name="Gottschalk G."/>
            <person name="Amann R."/>
        </authorList>
    </citation>
    <scope>NUCLEOTIDE SEQUENCE [LARGE SCALE GENOMIC DNA]</scope>
    <source>
        <strain evidence="3">ATCC 43914 / DSM 3382 / HRM2</strain>
    </source>
</reference>
<dbReference type="Pfam" id="PF01323">
    <property type="entry name" value="DSBA"/>
    <property type="match status" value="1"/>
</dbReference>
<accession>C0QDR6</accession>
<feature type="domain" description="DSBA-like thioredoxin" evidence="1">
    <location>
        <begin position="4"/>
        <end position="134"/>
    </location>
</feature>
<evidence type="ECO:0000259" key="1">
    <source>
        <dbReference type="Pfam" id="PF01323"/>
    </source>
</evidence>
<evidence type="ECO:0000313" key="2">
    <source>
        <dbReference type="EMBL" id="ACN17337.1"/>
    </source>
</evidence>
<organism evidence="2 3">
    <name type="scientific">Desulforapulum autotrophicum (strain ATCC 43914 / DSM 3382 / VKM B-1955 / HRM2)</name>
    <name type="common">Desulfobacterium autotrophicum</name>
    <dbReference type="NCBI Taxonomy" id="177437"/>
    <lineage>
        <taxon>Bacteria</taxon>
        <taxon>Pseudomonadati</taxon>
        <taxon>Thermodesulfobacteriota</taxon>
        <taxon>Desulfobacteria</taxon>
        <taxon>Desulfobacterales</taxon>
        <taxon>Desulfobacteraceae</taxon>
        <taxon>Desulforapulum</taxon>
    </lineage>
</organism>
<proteinExistence type="predicted"/>
<protein>
    <recommendedName>
        <fullName evidence="1">DSBA-like thioredoxin domain-containing protein</fullName>
    </recommendedName>
</protein>
<dbReference type="Proteomes" id="UP000000442">
    <property type="component" value="Chromosome"/>
</dbReference>
<dbReference type="STRING" id="177437.HRM2_42810"/>
<dbReference type="InterPro" id="IPR001853">
    <property type="entry name" value="DSBA-like_thioredoxin_dom"/>
</dbReference>
<sequence>MDVDEVMAHLRTTASRLGLAMGRRKMTYNSRLAQEVGLWAETRGRGHQFHMEAFKAYFVDGKNIAERQVLLDLIKGADLDPREGASIIDQRRFSAAVDADWELSKKAGITAVPTFRLGLDKLVGAQPYEVLARLVEKHRINGR</sequence>
<gene>
    <name evidence="2" type="ordered locus">HRM2_42810</name>
</gene>
<dbReference type="InterPro" id="IPR036249">
    <property type="entry name" value="Thioredoxin-like_sf"/>
</dbReference>
<dbReference type="eggNOG" id="COG2761">
    <property type="taxonomic scope" value="Bacteria"/>
</dbReference>
<dbReference type="AlphaFoldDB" id="C0QDR6"/>